<dbReference type="InterPro" id="IPR001708">
    <property type="entry name" value="YidC/ALB3/OXA1/COX18"/>
</dbReference>
<feature type="compositionally biased region" description="Basic residues" evidence="14">
    <location>
        <begin position="271"/>
        <end position="286"/>
    </location>
</feature>
<comment type="similarity">
    <text evidence="12">Belongs to the OXA1/ALB3/YidC family. Type 2 subfamily.</text>
</comment>
<gene>
    <name evidence="12 16" type="primary">yidC</name>
    <name evidence="16" type="ORF">JEOSCH030_00178</name>
</gene>
<dbReference type="RefSeq" id="WP_186084614.1">
    <property type="nucleotide sequence ID" value="NZ_BMDB01000003.1"/>
</dbReference>
<dbReference type="CDD" id="cd20070">
    <property type="entry name" value="5TM_YidC_Alb3"/>
    <property type="match status" value="1"/>
</dbReference>
<dbReference type="GO" id="GO:0032977">
    <property type="term" value="F:membrane insertase activity"/>
    <property type="evidence" value="ECO:0007669"/>
    <property type="project" value="InterPro"/>
</dbReference>
<evidence type="ECO:0000256" key="7">
    <source>
        <dbReference type="ARBA" id="ARBA00022989"/>
    </source>
</evidence>
<keyword evidence="6 12" id="KW-0653">Protein transport</keyword>
<proteinExistence type="inferred from homology"/>
<dbReference type="Proteomes" id="UP000521032">
    <property type="component" value="Unassembled WGS sequence"/>
</dbReference>
<keyword evidence="9" id="KW-0564">Palmitate</keyword>
<dbReference type="EMBL" id="CAJEWE010000004">
    <property type="protein sequence ID" value="CAD2072165.1"/>
    <property type="molecule type" value="Genomic_DNA"/>
</dbReference>
<keyword evidence="3 12" id="KW-1003">Cell membrane</keyword>
<sequence>MSKKWLFGVTMTLVLFLAGCDYSVEENRSGFFYNTFVSPMDSVLHWLGEHLNNNYGLAIIVLTLIVRLAIFPFMMRTYKNQMLMREKMKIVKPQMDDIQKRMKLATTQEEKMEVQQEMMSLYKKHDINPLNVGCLPMLIQMPIVMALFFALKYPSEGGIVEHPHFLWLNLTEVDYIMVIIAGLVYAAQAYVSTLFLPEEQKKQMRIFMFISPIMILWISFISPSALPLYWAVGGIFLVLQTIIGNLYYRNKVEEEMAPIIARHEEEQKEKERKKKAVQVAPSKKRK</sequence>
<evidence type="ECO:0000256" key="14">
    <source>
        <dbReference type="SAM" id="MobiDB-lite"/>
    </source>
</evidence>
<accession>A0A6V7R572</accession>
<keyword evidence="11 12" id="KW-0449">Lipoprotein</keyword>
<evidence type="ECO:0000256" key="9">
    <source>
        <dbReference type="ARBA" id="ARBA00023139"/>
    </source>
</evidence>
<dbReference type="GO" id="GO:0005886">
    <property type="term" value="C:plasma membrane"/>
    <property type="evidence" value="ECO:0007669"/>
    <property type="project" value="UniProtKB-SubCell"/>
</dbReference>
<feature type="region of interest" description="Disordered" evidence="14">
    <location>
        <begin position="264"/>
        <end position="286"/>
    </location>
</feature>
<keyword evidence="10 12" id="KW-0143">Chaperone</keyword>
<evidence type="ECO:0000256" key="12">
    <source>
        <dbReference type="HAMAP-Rule" id="MF_01811"/>
    </source>
</evidence>
<protein>
    <recommendedName>
        <fullName evidence="12">Membrane protein insertase YidC</fullName>
    </recommendedName>
    <alternativeName>
        <fullName evidence="12">Foldase YidC</fullName>
    </alternativeName>
    <alternativeName>
        <fullName evidence="12">Membrane integrase YidC</fullName>
    </alternativeName>
    <alternativeName>
        <fullName evidence="12">Membrane protein YidC</fullName>
    </alternativeName>
</protein>
<dbReference type="InterPro" id="IPR047196">
    <property type="entry name" value="YidC_ALB_C"/>
</dbReference>
<evidence type="ECO:0000256" key="5">
    <source>
        <dbReference type="ARBA" id="ARBA00022729"/>
    </source>
</evidence>
<evidence type="ECO:0000256" key="3">
    <source>
        <dbReference type="ARBA" id="ARBA00022475"/>
    </source>
</evidence>
<keyword evidence="17" id="KW-1185">Reference proteome</keyword>
<evidence type="ECO:0000256" key="6">
    <source>
        <dbReference type="ARBA" id="ARBA00022927"/>
    </source>
</evidence>
<feature type="transmembrane region" description="Helical" evidence="12">
    <location>
        <begin position="175"/>
        <end position="197"/>
    </location>
</feature>
<keyword evidence="5 12" id="KW-0732">Signal</keyword>
<feature type="transmembrane region" description="Helical" evidence="12">
    <location>
        <begin position="228"/>
        <end position="248"/>
    </location>
</feature>
<dbReference type="InterPro" id="IPR023060">
    <property type="entry name" value="YidC/YidC1/YidC2_Firmicutes"/>
</dbReference>
<feature type="coiled-coil region" evidence="13">
    <location>
        <begin position="95"/>
        <end position="124"/>
    </location>
</feature>
<dbReference type="Pfam" id="PF02096">
    <property type="entry name" value="60KD_IMP"/>
    <property type="match status" value="1"/>
</dbReference>
<evidence type="ECO:0000256" key="1">
    <source>
        <dbReference type="ARBA" id="ARBA00004651"/>
    </source>
</evidence>
<dbReference type="HAMAP" id="MF_01811">
    <property type="entry name" value="YidC_type2"/>
    <property type="match status" value="1"/>
</dbReference>
<feature type="domain" description="Membrane insertase YidC/Oxa/ALB C-terminal" evidence="15">
    <location>
        <begin position="55"/>
        <end position="243"/>
    </location>
</feature>
<dbReference type="InterPro" id="IPR028055">
    <property type="entry name" value="YidC/Oxa/ALB_C"/>
</dbReference>
<comment type="subcellular location">
    <subcellularLocation>
        <location evidence="1 12">Cell membrane</location>
        <topology evidence="1 12">Multi-pass membrane protein</topology>
    </subcellularLocation>
</comment>
<evidence type="ECO:0000259" key="15">
    <source>
        <dbReference type="Pfam" id="PF02096"/>
    </source>
</evidence>
<dbReference type="PANTHER" id="PTHR12428:SF65">
    <property type="entry name" value="CYTOCHROME C OXIDASE ASSEMBLY PROTEIN COX18, MITOCHONDRIAL"/>
    <property type="match status" value="1"/>
</dbReference>
<dbReference type="PANTHER" id="PTHR12428">
    <property type="entry name" value="OXA1"/>
    <property type="match status" value="1"/>
</dbReference>
<comment type="function">
    <text evidence="12">Required for the insertion and/or proper folding and/or complex formation of integral membrane proteins into the membrane. Involved in integration of membrane proteins that insert both dependently and independently of the Sec translocase complex, as well as at least some lipoproteins.</text>
</comment>
<keyword evidence="8 12" id="KW-0472">Membrane</keyword>
<keyword evidence="7 12" id="KW-1133">Transmembrane helix</keyword>
<keyword evidence="13" id="KW-0175">Coiled coil</keyword>
<keyword evidence="2 12" id="KW-0813">Transport</keyword>
<evidence type="ECO:0000256" key="2">
    <source>
        <dbReference type="ARBA" id="ARBA00022448"/>
    </source>
</evidence>
<evidence type="ECO:0000256" key="10">
    <source>
        <dbReference type="ARBA" id="ARBA00023186"/>
    </source>
</evidence>
<dbReference type="AlphaFoldDB" id="A0A6V7R572"/>
<feature type="transmembrane region" description="Helical" evidence="12">
    <location>
        <begin position="130"/>
        <end position="151"/>
    </location>
</feature>
<evidence type="ECO:0000256" key="13">
    <source>
        <dbReference type="SAM" id="Coils"/>
    </source>
</evidence>
<evidence type="ECO:0000256" key="8">
    <source>
        <dbReference type="ARBA" id="ARBA00023136"/>
    </source>
</evidence>
<feature type="transmembrane region" description="Helical" evidence="12">
    <location>
        <begin position="204"/>
        <end position="222"/>
    </location>
</feature>
<dbReference type="NCBIfam" id="TIGR03592">
    <property type="entry name" value="yidC_oxa1_cterm"/>
    <property type="match status" value="1"/>
</dbReference>
<dbReference type="PROSITE" id="PS51257">
    <property type="entry name" value="PROKAR_LIPOPROTEIN"/>
    <property type="match status" value="1"/>
</dbReference>
<dbReference type="GO" id="GO:0051205">
    <property type="term" value="P:protein insertion into membrane"/>
    <property type="evidence" value="ECO:0007669"/>
    <property type="project" value="TreeGrafter"/>
</dbReference>
<comment type="caution">
    <text evidence="16">The sequence shown here is derived from an EMBL/GenBank/DDBJ whole genome shotgun (WGS) entry which is preliminary data.</text>
</comment>
<dbReference type="GO" id="GO:0015031">
    <property type="term" value="P:protein transport"/>
    <property type="evidence" value="ECO:0007669"/>
    <property type="project" value="UniProtKB-KW"/>
</dbReference>
<evidence type="ECO:0000256" key="11">
    <source>
        <dbReference type="ARBA" id="ARBA00023288"/>
    </source>
</evidence>
<reference evidence="16 17" key="1">
    <citation type="submission" date="2020-07" db="EMBL/GenBank/DDBJ databases">
        <authorList>
            <person name="Criscuolo A."/>
        </authorList>
    </citation>
    <scope>NUCLEOTIDE SEQUENCE [LARGE SCALE GENOMIC DNA]</scope>
    <source>
        <strain evidence="17">CIP 111030</strain>
    </source>
</reference>
<keyword evidence="4 12" id="KW-0812">Transmembrane</keyword>
<name>A0A6V7R572_9BACL</name>
<organism evidence="16 17">
    <name type="scientific">Phocicoccus schoeneichii</name>
    <dbReference type="NCBI Taxonomy" id="1812261"/>
    <lineage>
        <taxon>Bacteria</taxon>
        <taxon>Bacillati</taxon>
        <taxon>Bacillota</taxon>
        <taxon>Bacilli</taxon>
        <taxon>Bacillales</taxon>
        <taxon>Salinicoccaceae</taxon>
        <taxon>Phocicoccus</taxon>
    </lineage>
</organism>
<evidence type="ECO:0000313" key="16">
    <source>
        <dbReference type="EMBL" id="CAD2072165.1"/>
    </source>
</evidence>
<evidence type="ECO:0000256" key="4">
    <source>
        <dbReference type="ARBA" id="ARBA00022692"/>
    </source>
</evidence>
<feature type="transmembrane region" description="Helical" evidence="12">
    <location>
        <begin position="55"/>
        <end position="75"/>
    </location>
</feature>
<evidence type="ECO:0000313" key="17">
    <source>
        <dbReference type="Proteomes" id="UP000521032"/>
    </source>
</evidence>